<dbReference type="PANTHER" id="PTHR31465:SF35">
    <property type="entry name" value="RTA1 DOMAIN PROTEIN-RELATED"/>
    <property type="match status" value="1"/>
</dbReference>
<sequence>MLLISPTLFAASVFMELGRIIRLVDGEEHSLVRIKWLALTFVLGDVISFLMQGWDMPHYTYTTIPDLTPTSMLMYVGCGVTFDDSGSSLNNGDHIIIGGLTVQLVFFTPFVVTWSVQHLVLHNQI</sequence>
<dbReference type="EMBL" id="ML735287">
    <property type="protein sequence ID" value="KAE8387837.1"/>
    <property type="molecule type" value="Genomic_DNA"/>
</dbReference>
<proteinExistence type="predicted"/>
<protein>
    <submittedName>
        <fullName evidence="5">Uncharacterized protein</fullName>
    </submittedName>
</protein>
<reference evidence="5" key="1">
    <citation type="submission" date="2019-04" db="EMBL/GenBank/DDBJ databases">
        <title>Friends and foes A comparative genomics studyof 23 Aspergillus species from section Flavi.</title>
        <authorList>
            <consortium name="DOE Joint Genome Institute"/>
            <person name="Kjaerbolling I."/>
            <person name="Vesth T."/>
            <person name="Frisvad J.C."/>
            <person name="Nybo J.L."/>
            <person name="Theobald S."/>
            <person name="Kildgaard S."/>
            <person name="Isbrandt T."/>
            <person name="Kuo A."/>
            <person name="Sato A."/>
            <person name="Lyhne E.K."/>
            <person name="Kogle M.E."/>
            <person name="Wiebenga A."/>
            <person name="Kun R.S."/>
            <person name="Lubbers R.J."/>
            <person name="Makela M.R."/>
            <person name="Barry K."/>
            <person name="Chovatia M."/>
            <person name="Clum A."/>
            <person name="Daum C."/>
            <person name="Haridas S."/>
            <person name="He G."/>
            <person name="LaButti K."/>
            <person name="Lipzen A."/>
            <person name="Mondo S."/>
            <person name="Riley R."/>
            <person name="Salamov A."/>
            <person name="Simmons B.A."/>
            <person name="Magnuson J.K."/>
            <person name="Henrissat B."/>
            <person name="Mortensen U.H."/>
            <person name="Larsen T.O."/>
            <person name="Devries R.P."/>
            <person name="Grigoriev I.V."/>
            <person name="Machida M."/>
            <person name="Baker S.E."/>
            <person name="Andersen M.R."/>
        </authorList>
    </citation>
    <scope>NUCLEOTIDE SEQUENCE [LARGE SCALE GENOMIC DNA]</scope>
    <source>
        <strain evidence="5">IBT 14317</strain>
    </source>
</reference>
<keyword evidence="3" id="KW-1133">Transmembrane helix</keyword>
<evidence type="ECO:0000256" key="3">
    <source>
        <dbReference type="ARBA" id="ARBA00022989"/>
    </source>
</evidence>
<dbReference type="InterPro" id="IPR007568">
    <property type="entry name" value="RTA1"/>
</dbReference>
<evidence type="ECO:0000256" key="1">
    <source>
        <dbReference type="ARBA" id="ARBA00004141"/>
    </source>
</evidence>
<keyword evidence="2" id="KW-0812">Transmembrane</keyword>
<dbReference type="OrthoDB" id="3358017at2759"/>
<keyword evidence="4" id="KW-0472">Membrane</keyword>
<evidence type="ECO:0000256" key="4">
    <source>
        <dbReference type="ARBA" id="ARBA00023136"/>
    </source>
</evidence>
<dbReference type="Pfam" id="PF04479">
    <property type="entry name" value="RTA1"/>
    <property type="match status" value="2"/>
</dbReference>
<dbReference type="AlphaFoldDB" id="A0A5N7C285"/>
<dbReference type="Proteomes" id="UP000326877">
    <property type="component" value="Unassembled WGS sequence"/>
</dbReference>
<evidence type="ECO:0000256" key="2">
    <source>
        <dbReference type="ARBA" id="ARBA00022692"/>
    </source>
</evidence>
<accession>A0A5N7C285</accession>
<name>A0A5N7C285_PETAA</name>
<dbReference type="PANTHER" id="PTHR31465">
    <property type="entry name" value="PROTEIN RTA1-RELATED"/>
    <property type="match status" value="1"/>
</dbReference>
<dbReference type="GO" id="GO:0016020">
    <property type="term" value="C:membrane"/>
    <property type="evidence" value="ECO:0007669"/>
    <property type="project" value="UniProtKB-SubCell"/>
</dbReference>
<comment type="subcellular location">
    <subcellularLocation>
        <location evidence="1">Membrane</location>
        <topology evidence="1">Multi-pass membrane protein</topology>
    </subcellularLocation>
</comment>
<gene>
    <name evidence="5" type="ORF">BDV23DRAFT_160321</name>
</gene>
<evidence type="ECO:0000313" key="5">
    <source>
        <dbReference type="EMBL" id="KAE8387837.1"/>
    </source>
</evidence>
<organism evidence="5">
    <name type="scientific">Petromyces alliaceus</name>
    <name type="common">Aspergillus alliaceus</name>
    <dbReference type="NCBI Taxonomy" id="209559"/>
    <lineage>
        <taxon>Eukaryota</taxon>
        <taxon>Fungi</taxon>
        <taxon>Dikarya</taxon>
        <taxon>Ascomycota</taxon>
        <taxon>Pezizomycotina</taxon>
        <taxon>Eurotiomycetes</taxon>
        <taxon>Eurotiomycetidae</taxon>
        <taxon>Eurotiales</taxon>
        <taxon>Aspergillaceae</taxon>
        <taxon>Aspergillus</taxon>
        <taxon>Aspergillus subgen. Circumdati</taxon>
    </lineage>
</organism>